<dbReference type="InterPro" id="IPR019224">
    <property type="entry name" value="DUF2148"/>
</dbReference>
<feature type="domain" description="DUF2148" evidence="1">
    <location>
        <begin position="108"/>
        <end position="175"/>
    </location>
</feature>
<organism evidence="2 3">
    <name type="scientific">Candidatus Aquitaenariimonas noxiae</name>
    <dbReference type="NCBI Taxonomy" id="1974741"/>
    <lineage>
        <taxon>Bacteria</taxon>
        <taxon>Pseudomonadati</taxon>
        <taxon>Candidatus Omnitrophota</taxon>
        <taxon>Candidatus Aquitaenariimonas</taxon>
    </lineage>
</organism>
<dbReference type="Proteomes" id="UP000230052">
    <property type="component" value="Unassembled WGS sequence"/>
</dbReference>
<comment type="caution">
    <text evidence="2">The sequence shown here is derived from an EMBL/GenBank/DDBJ whole genome shotgun (WGS) entry which is preliminary data.</text>
</comment>
<evidence type="ECO:0000313" key="3">
    <source>
        <dbReference type="Proteomes" id="UP000230052"/>
    </source>
</evidence>
<reference evidence="2 3" key="1">
    <citation type="submission" date="2017-09" db="EMBL/GenBank/DDBJ databases">
        <title>Depth-based differentiation of microbial function through sediment-hosted aquifers and enrichment of novel symbionts in the deep terrestrial subsurface.</title>
        <authorList>
            <person name="Probst A.J."/>
            <person name="Ladd B."/>
            <person name="Jarett J.K."/>
            <person name="Geller-Mcgrath D.E."/>
            <person name="Sieber C.M."/>
            <person name="Emerson J.B."/>
            <person name="Anantharaman K."/>
            <person name="Thomas B.C."/>
            <person name="Malmstrom R."/>
            <person name="Stieglmeier M."/>
            <person name="Klingl A."/>
            <person name="Woyke T."/>
            <person name="Ryan C.M."/>
            <person name="Banfield J.F."/>
        </authorList>
    </citation>
    <scope>NUCLEOTIDE SEQUENCE [LARGE SCALE GENOMIC DNA]</scope>
    <source>
        <strain evidence="2">CG07_land_8_20_14_0_80_42_15</strain>
    </source>
</reference>
<dbReference type="InterPro" id="IPR000415">
    <property type="entry name" value="Nitroreductase-like"/>
</dbReference>
<dbReference type="Pfam" id="PF09918">
    <property type="entry name" value="DUF2148"/>
    <property type="match status" value="1"/>
</dbReference>
<evidence type="ECO:0000259" key="1">
    <source>
        <dbReference type="Pfam" id="PF09918"/>
    </source>
</evidence>
<sequence>MAGQYEKISKNALKDVAEFMCVAARTAPKAKGVDNLEILIIEDGDAKEKLMAKMKEIGVKNERPSCVRDADNIKDAPYVVVLGTKIAPLGLNCGFCGYKTCQELERSGGVCVYNSLDLGIAMSSAVEVASKFHADNRIMYSIGKAAIEIGSFSKNVKIALGIPLSATGKNPFFDRK</sequence>
<dbReference type="GO" id="GO:0016491">
    <property type="term" value="F:oxidoreductase activity"/>
    <property type="evidence" value="ECO:0007669"/>
    <property type="project" value="InterPro"/>
</dbReference>
<dbReference type="AlphaFoldDB" id="A0A2J0L1K6"/>
<gene>
    <name evidence="2" type="ORF">COS99_02690</name>
</gene>
<dbReference type="EMBL" id="PEWV01000025">
    <property type="protein sequence ID" value="PIU41993.1"/>
    <property type="molecule type" value="Genomic_DNA"/>
</dbReference>
<accession>A0A2J0L1K6</accession>
<evidence type="ECO:0000313" key="2">
    <source>
        <dbReference type="EMBL" id="PIU41993.1"/>
    </source>
</evidence>
<name>A0A2J0L1K6_9BACT</name>
<dbReference type="Gene3D" id="3.40.109.10">
    <property type="entry name" value="NADH Oxidase"/>
    <property type="match status" value="1"/>
</dbReference>
<dbReference type="PANTHER" id="PTHR40101:SF1">
    <property type="entry name" value="4FE-4S DOMAIN-CONTAINING PROTEIN"/>
    <property type="match status" value="1"/>
</dbReference>
<dbReference type="SUPFAM" id="SSF55469">
    <property type="entry name" value="FMN-dependent nitroreductase-like"/>
    <property type="match status" value="1"/>
</dbReference>
<dbReference type="PANTHER" id="PTHR40101">
    <property type="entry name" value="CONSERVED PROTEIN"/>
    <property type="match status" value="1"/>
</dbReference>
<protein>
    <submittedName>
        <fullName evidence="2">Ferredoxin</fullName>
    </submittedName>
</protein>
<proteinExistence type="predicted"/>